<dbReference type="Proteomes" id="UP000737171">
    <property type="component" value="Unassembled WGS sequence"/>
</dbReference>
<keyword evidence="2" id="KW-1185">Reference proteome</keyword>
<accession>A0ABX2EHE6</accession>
<dbReference type="SUPFAM" id="SSF54427">
    <property type="entry name" value="NTF2-like"/>
    <property type="match status" value="1"/>
</dbReference>
<dbReference type="InterPro" id="IPR024507">
    <property type="entry name" value="AtzH-like"/>
</dbReference>
<dbReference type="EMBL" id="JABRWJ010000004">
    <property type="protein sequence ID" value="NRF68006.1"/>
    <property type="molecule type" value="Genomic_DNA"/>
</dbReference>
<comment type="caution">
    <text evidence="1">The sequence shown here is derived from an EMBL/GenBank/DDBJ whole genome shotgun (WGS) entry which is preliminary data.</text>
</comment>
<protein>
    <submittedName>
        <fullName evidence="1">Oxalurate catabolism protein HpxZ</fullName>
    </submittedName>
</protein>
<gene>
    <name evidence="1" type="primary">hpxZ</name>
    <name evidence="1" type="ORF">HLB44_13515</name>
</gene>
<proteinExistence type="predicted"/>
<dbReference type="Pfam" id="PF11533">
    <property type="entry name" value="AtzH-like"/>
    <property type="match status" value="1"/>
</dbReference>
<dbReference type="InterPro" id="IPR032710">
    <property type="entry name" value="NTF2-like_dom_sf"/>
</dbReference>
<sequence length="131" mass="15034">MKPDAVDRPDVVAEIQRLFADYERALMTHDLTALDAFFWDDPRTTRYGIADRQWGIAQLRSFRAASPAPRFTRRIEHLRIRSFGADCAVAQCEFVRSDSALRGFQSQTWVRLDDAGWKIVAAHVSMIGFEE</sequence>
<evidence type="ECO:0000313" key="2">
    <source>
        <dbReference type="Proteomes" id="UP000737171"/>
    </source>
</evidence>
<reference evidence="1 2" key="1">
    <citation type="submission" date="2020-05" db="EMBL/GenBank/DDBJ databases">
        <title>Aquincola sp. isolate from soil.</title>
        <authorList>
            <person name="Han J."/>
            <person name="Kim D.-U."/>
        </authorList>
    </citation>
    <scope>NUCLEOTIDE SEQUENCE [LARGE SCALE GENOMIC DNA]</scope>
    <source>
        <strain evidence="1 2">S2</strain>
    </source>
</reference>
<dbReference type="Gene3D" id="3.10.450.50">
    <property type="match status" value="1"/>
</dbReference>
<dbReference type="RefSeq" id="WP_173123262.1">
    <property type="nucleotide sequence ID" value="NZ_JABRWJ010000004.1"/>
</dbReference>
<evidence type="ECO:0000313" key="1">
    <source>
        <dbReference type="EMBL" id="NRF68006.1"/>
    </source>
</evidence>
<dbReference type="NCBIfam" id="NF033625">
    <property type="entry name" value="HpxZ"/>
    <property type="match status" value="1"/>
</dbReference>
<organism evidence="1 2">
    <name type="scientific">Pseudaquabacterium terrae</name>
    <dbReference type="NCBI Taxonomy" id="2732868"/>
    <lineage>
        <taxon>Bacteria</taxon>
        <taxon>Pseudomonadati</taxon>
        <taxon>Pseudomonadota</taxon>
        <taxon>Betaproteobacteria</taxon>
        <taxon>Burkholderiales</taxon>
        <taxon>Sphaerotilaceae</taxon>
        <taxon>Pseudaquabacterium</taxon>
    </lineage>
</organism>
<name>A0ABX2EHE6_9BURK</name>